<proteinExistence type="inferred from homology"/>
<accession>A0A5B2V9P2</accession>
<evidence type="ECO:0000313" key="3">
    <source>
        <dbReference type="EMBL" id="KAA2235731.1"/>
    </source>
</evidence>
<dbReference type="Proteomes" id="UP000323142">
    <property type="component" value="Unassembled WGS sequence"/>
</dbReference>
<comment type="similarity">
    <text evidence="1">Belongs to the universal stress protein A family.</text>
</comment>
<dbReference type="RefSeq" id="WP_149820107.1">
    <property type="nucleotide sequence ID" value="NZ_VUOA01000033.1"/>
</dbReference>
<comment type="caution">
    <text evidence="3">The sequence shown here is derived from an EMBL/GenBank/DDBJ whole genome shotgun (WGS) entry which is preliminary data.</text>
</comment>
<evidence type="ECO:0000259" key="2">
    <source>
        <dbReference type="Pfam" id="PF00582"/>
    </source>
</evidence>
<dbReference type="Pfam" id="PF00582">
    <property type="entry name" value="Usp"/>
    <property type="match status" value="1"/>
</dbReference>
<dbReference type="InterPro" id="IPR006015">
    <property type="entry name" value="Universal_stress_UspA"/>
</dbReference>
<dbReference type="SUPFAM" id="SSF52402">
    <property type="entry name" value="Adenine nucleotide alpha hydrolases-like"/>
    <property type="match status" value="1"/>
</dbReference>
<dbReference type="AlphaFoldDB" id="A0A5B2V9P2"/>
<reference evidence="3 4" key="2">
    <citation type="submission" date="2019-09" db="EMBL/GenBank/DDBJ databases">
        <authorList>
            <person name="Jin C."/>
        </authorList>
    </citation>
    <scope>NUCLEOTIDE SEQUENCE [LARGE SCALE GENOMIC DNA]</scope>
    <source>
        <strain evidence="3 4">BN140002</strain>
    </source>
</reference>
<reference evidence="3 4" key="1">
    <citation type="submission" date="2019-09" db="EMBL/GenBank/DDBJ databases">
        <title>Salinarimonas rosea gen. nov., sp. nov., a new member of the a-2 subgroup of the Proteobacteria.</title>
        <authorList>
            <person name="Liu J."/>
        </authorList>
    </citation>
    <scope>NUCLEOTIDE SEQUENCE [LARGE SCALE GENOMIC DNA]</scope>
    <source>
        <strain evidence="3 4">BN140002</strain>
    </source>
</reference>
<dbReference type="PRINTS" id="PR01438">
    <property type="entry name" value="UNVRSLSTRESS"/>
</dbReference>
<dbReference type="InterPro" id="IPR006016">
    <property type="entry name" value="UspA"/>
</dbReference>
<sequence>MKSLLVPTASHELMPSVLETALLVGRAFESVIEGFALRPSFAEYIPVDMVTGLTWVGDEGDDGAAVQASRDTFVRFMQERSIPPAANRGHGWRWAADAPPGDAFVGSHGRVFDLVVLGRPGRDRQAPSMATLEAALFESGRPILIAPPTAPTALGRRVMIAWNGSTETARATAFAMPFLARAESVVVLTAEGGTVPGPTGEQLARSLQAHGIACEARTVPGGHIRGGGEAILSEAAATGCDLLIKGAYTQSRIRQMIFGGATSHILAEARLPVLMAH</sequence>
<name>A0A5B2V9P2_9HYPH</name>
<keyword evidence="4" id="KW-1185">Reference proteome</keyword>
<feature type="domain" description="UspA" evidence="2">
    <location>
        <begin position="157"/>
        <end position="276"/>
    </location>
</feature>
<organism evidence="3 4">
    <name type="scientific">Salinarimonas soli</name>
    <dbReference type="NCBI Taxonomy" id="1638099"/>
    <lineage>
        <taxon>Bacteria</taxon>
        <taxon>Pseudomonadati</taxon>
        <taxon>Pseudomonadota</taxon>
        <taxon>Alphaproteobacteria</taxon>
        <taxon>Hyphomicrobiales</taxon>
        <taxon>Salinarimonadaceae</taxon>
        <taxon>Salinarimonas</taxon>
    </lineage>
</organism>
<protein>
    <submittedName>
        <fullName evidence="3">Universal stress protein</fullName>
    </submittedName>
</protein>
<dbReference type="CDD" id="cd00293">
    <property type="entry name" value="USP-like"/>
    <property type="match status" value="1"/>
</dbReference>
<dbReference type="EMBL" id="VUOA01000033">
    <property type="protein sequence ID" value="KAA2235731.1"/>
    <property type="molecule type" value="Genomic_DNA"/>
</dbReference>
<evidence type="ECO:0000313" key="4">
    <source>
        <dbReference type="Proteomes" id="UP000323142"/>
    </source>
</evidence>
<dbReference type="Gene3D" id="3.40.50.12370">
    <property type="match status" value="1"/>
</dbReference>
<gene>
    <name evidence="3" type="ORF">F0L46_18055</name>
</gene>
<dbReference type="OrthoDB" id="9804721at2"/>
<evidence type="ECO:0000256" key="1">
    <source>
        <dbReference type="ARBA" id="ARBA00008791"/>
    </source>
</evidence>